<dbReference type="Proteomes" id="UP000706525">
    <property type="component" value="Unassembled WGS sequence"/>
</dbReference>
<dbReference type="SMART" id="SM00477">
    <property type="entry name" value="NUC"/>
    <property type="match status" value="1"/>
</dbReference>
<keyword evidence="7" id="KW-0460">Magnesium</keyword>
<dbReference type="PANTHER" id="PTHR13966">
    <property type="entry name" value="ENDONUCLEASE RELATED"/>
    <property type="match status" value="1"/>
</dbReference>
<protein>
    <recommendedName>
        <fullName evidence="8">Endonuclease</fullName>
        <ecNumber evidence="8">3.1.30.-</ecNumber>
    </recommendedName>
</protein>
<keyword evidence="4 8" id="KW-0479">Metal-binding</keyword>
<name>A0ABM8XZZ9_9BURK</name>
<dbReference type="InterPro" id="IPR044929">
    <property type="entry name" value="DNA/RNA_non-sp_Endonuclease_sf"/>
</dbReference>
<evidence type="ECO:0000256" key="6">
    <source>
        <dbReference type="ARBA" id="ARBA00022801"/>
    </source>
</evidence>
<dbReference type="Gene3D" id="3.40.570.10">
    <property type="entry name" value="Extracellular Endonuclease, subunit A"/>
    <property type="match status" value="1"/>
</dbReference>
<dbReference type="InterPro" id="IPR001604">
    <property type="entry name" value="Endo_G_ENPP1-like_dom"/>
</dbReference>
<evidence type="ECO:0000256" key="7">
    <source>
        <dbReference type="ARBA" id="ARBA00022842"/>
    </source>
</evidence>
<dbReference type="InterPro" id="IPR040255">
    <property type="entry name" value="Non-specific_endonuclease"/>
</dbReference>
<feature type="domain" description="DNA/RNA non-specific endonuclease/pyrophosphatase/phosphodiesterase" evidence="10">
    <location>
        <begin position="75"/>
        <end position="257"/>
    </location>
</feature>
<evidence type="ECO:0000259" key="9">
    <source>
        <dbReference type="SMART" id="SM00477"/>
    </source>
</evidence>
<evidence type="ECO:0000256" key="3">
    <source>
        <dbReference type="ARBA" id="ARBA00022722"/>
    </source>
</evidence>
<gene>
    <name evidence="11" type="ORF">LMG32289_06222</name>
</gene>
<dbReference type="Pfam" id="PF01223">
    <property type="entry name" value="Endonuclease_NS"/>
    <property type="match status" value="1"/>
</dbReference>
<dbReference type="EMBL" id="CAJZAG010000016">
    <property type="protein sequence ID" value="CAG9186023.1"/>
    <property type="molecule type" value="Genomic_DNA"/>
</dbReference>
<dbReference type="InterPro" id="IPR018524">
    <property type="entry name" value="DNA/RNA_endonuclease_AS"/>
</dbReference>
<dbReference type="PROSITE" id="PS01070">
    <property type="entry name" value="NUCLEASE_NON_SPEC"/>
    <property type="match status" value="1"/>
</dbReference>
<keyword evidence="3 8" id="KW-0540">Nuclease</keyword>
<organism evidence="11 12">
    <name type="scientific">Cupriavidus pampae</name>
    <dbReference type="NCBI Taxonomy" id="659251"/>
    <lineage>
        <taxon>Bacteria</taxon>
        <taxon>Pseudomonadati</taxon>
        <taxon>Pseudomonadota</taxon>
        <taxon>Betaproteobacteria</taxon>
        <taxon>Burkholderiales</taxon>
        <taxon>Burkholderiaceae</taxon>
        <taxon>Cupriavidus</taxon>
    </lineage>
</organism>
<comment type="similarity">
    <text evidence="2 8">Belongs to the DNA/RNA non-specific endonuclease family.</text>
</comment>
<reference evidence="11 12" key="1">
    <citation type="submission" date="2021-08" db="EMBL/GenBank/DDBJ databases">
        <authorList>
            <person name="Peeters C."/>
        </authorList>
    </citation>
    <scope>NUCLEOTIDE SEQUENCE [LARGE SCALE GENOMIC DNA]</scope>
    <source>
        <strain evidence="11 12">LMG 32289</strain>
    </source>
</reference>
<evidence type="ECO:0000313" key="12">
    <source>
        <dbReference type="Proteomes" id="UP000706525"/>
    </source>
</evidence>
<evidence type="ECO:0000256" key="5">
    <source>
        <dbReference type="ARBA" id="ARBA00022759"/>
    </source>
</evidence>
<dbReference type="InterPro" id="IPR020821">
    <property type="entry name" value="ENPP1-3/EXOG-like_nuc-like"/>
</dbReference>
<evidence type="ECO:0000256" key="8">
    <source>
        <dbReference type="RuleBase" id="RU366055"/>
    </source>
</evidence>
<keyword evidence="5 8" id="KW-0255">Endonuclease</keyword>
<keyword evidence="12" id="KW-1185">Reference proteome</keyword>
<comment type="caution">
    <text evidence="11">The sequence shown here is derived from an EMBL/GenBank/DDBJ whole genome shotgun (WGS) entry which is preliminary data.</text>
</comment>
<comment type="cofactor">
    <cofactor evidence="1 8">
        <name>Mg(2+)</name>
        <dbReference type="ChEBI" id="CHEBI:18420"/>
    </cofactor>
</comment>
<evidence type="ECO:0000256" key="2">
    <source>
        <dbReference type="ARBA" id="ARBA00010052"/>
    </source>
</evidence>
<dbReference type="EC" id="3.1.30.-" evidence="8"/>
<accession>A0ABM8XZZ9</accession>
<sequence length="324" mass="34757">MACQTTGSLDIGAPPVGWTYLWPPISQMLRRSLLILALALTAATASGKESAPCAHVLEAGQPVVHRSAPASQLLCYRAFAVLYSGETRTALWSAERLTGAAADAARSLPRDSDFYEEDRVPPADRAKLKDYARSGMDRGHLAPSGDFADKASQAESFSLANVVPQDKDSNRRTWSHIETSTRRLARQYGVIHVVTGPAFTRDSRMLNDRVRIPAFLWKAIYVPGLGAAAYVVRNDATPAYSVTSIEALAQFSGVDPFPALPRSQRAAAIDLPPPTPHPGEKVARRVPFAALVSGGNTDVGNKESLDALAQRAGGLAIRVAAFLR</sequence>
<evidence type="ECO:0000259" key="10">
    <source>
        <dbReference type="SMART" id="SM00892"/>
    </source>
</evidence>
<proteinExistence type="inferred from homology"/>
<evidence type="ECO:0000256" key="4">
    <source>
        <dbReference type="ARBA" id="ARBA00022723"/>
    </source>
</evidence>
<evidence type="ECO:0000256" key="1">
    <source>
        <dbReference type="ARBA" id="ARBA00001946"/>
    </source>
</evidence>
<keyword evidence="6 8" id="KW-0378">Hydrolase</keyword>
<dbReference type="SUPFAM" id="SSF54060">
    <property type="entry name" value="His-Me finger endonucleases"/>
    <property type="match status" value="1"/>
</dbReference>
<dbReference type="SMART" id="SM00892">
    <property type="entry name" value="Endonuclease_NS"/>
    <property type="match status" value="1"/>
</dbReference>
<dbReference type="PANTHER" id="PTHR13966:SF5">
    <property type="entry name" value="ENDONUCLEASE G, MITOCHONDRIAL"/>
    <property type="match status" value="1"/>
</dbReference>
<dbReference type="InterPro" id="IPR044925">
    <property type="entry name" value="His-Me_finger_sf"/>
</dbReference>
<evidence type="ECO:0000313" key="11">
    <source>
        <dbReference type="EMBL" id="CAG9186023.1"/>
    </source>
</evidence>
<feature type="domain" description="ENPP1-3/EXOG-like endonuclease/phosphodiesterase" evidence="9">
    <location>
        <begin position="76"/>
        <end position="263"/>
    </location>
</feature>